<dbReference type="InterPro" id="IPR006710">
    <property type="entry name" value="Glyco_hydro_43"/>
</dbReference>
<evidence type="ECO:0000313" key="8">
    <source>
        <dbReference type="Proteomes" id="UP000184188"/>
    </source>
</evidence>
<dbReference type="GO" id="GO:0004553">
    <property type="term" value="F:hydrolase activity, hydrolyzing O-glycosyl compounds"/>
    <property type="evidence" value="ECO:0007669"/>
    <property type="project" value="InterPro"/>
</dbReference>
<sequence>MASIVCLATFLCGAASVSFYPNTNLTDTSGNIIQAHGGTIIQDQNALASGATTWYWFGQDDSTDTDFDGFLGVPCYKSDDGMASWDYLGLALSPTAGTAISDDAVVERPKVLYNAKNDEYVMWFHLDNSDYGLAEVGVATSSSIEGPYTFLSGFSPLGHQSRDMGVYQDPDTDEAYLIFATDDNANLAIALLNDDYTNTTEVVYNFTDVYWEAPGVIKNDDTFYLIVSPQNGWTPTANIYMTASSMSGPWSDYEELAPTEAYTYLSQNAYDLTIVGSEETTFVYFGDRWNGDELFSSTYSFLPLEIDSSGTMTLHNTGGWSLDVETGAWADLSYTSITAAESSSRTTVSCTDDCSGGKAVSMTDSTTFTFTWDGSDGDKIMQVQYTYSGSDNSFLNLGVTVGGVAVAGNVLIESTIAVYTQQAPIPLTLSEGDEVVISLLNWNGDSVLIEGVDIYVE</sequence>
<dbReference type="PANTHER" id="PTHR22925:SF3">
    <property type="entry name" value="GLYCOSYL HYDROLASE FAMILY PROTEIN 43"/>
    <property type="match status" value="1"/>
</dbReference>
<dbReference type="AlphaFoldDB" id="A0A1L9SJC5"/>
<keyword evidence="2 6" id="KW-0732">Signal</keyword>
<feature type="chain" id="PRO_5013335913" description="CBM6 domain-containing protein" evidence="6">
    <location>
        <begin position="17"/>
        <end position="457"/>
    </location>
</feature>
<evidence type="ECO:0000256" key="4">
    <source>
        <dbReference type="ARBA" id="ARBA00023295"/>
    </source>
</evidence>
<evidence type="ECO:0000256" key="6">
    <source>
        <dbReference type="SAM" id="SignalP"/>
    </source>
</evidence>
<proteinExistence type="inferred from homology"/>
<dbReference type="EMBL" id="KV878341">
    <property type="protein sequence ID" value="OJJ47329.1"/>
    <property type="molecule type" value="Genomic_DNA"/>
</dbReference>
<accession>A0A1L9SJC5</accession>
<dbReference type="GO" id="GO:0005975">
    <property type="term" value="P:carbohydrate metabolic process"/>
    <property type="evidence" value="ECO:0007669"/>
    <property type="project" value="InterPro"/>
</dbReference>
<evidence type="ECO:0000256" key="1">
    <source>
        <dbReference type="ARBA" id="ARBA00009865"/>
    </source>
</evidence>
<dbReference type="STRING" id="1073090.A0A1L9SJC5"/>
<dbReference type="OrthoDB" id="9970295at2759"/>
<dbReference type="VEuPathDB" id="FungiDB:ASPZODRAFT_65375"/>
<dbReference type="CDD" id="cd18821">
    <property type="entry name" value="GH43_Pc3Gal43A-like"/>
    <property type="match status" value="1"/>
</dbReference>
<protein>
    <recommendedName>
        <fullName evidence="9">CBM6 domain-containing protein</fullName>
    </recommendedName>
</protein>
<dbReference type="RefSeq" id="XP_022581839.1">
    <property type="nucleotide sequence ID" value="XM_022729301.1"/>
</dbReference>
<gene>
    <name evidence="7" type="ORF">ASPZODRAFT_65375</name>
</gene>
<dbReference type="Gene3D" id="2.115.10.20">
    <property type="entry name" value="Glycosyl hydrolase domain, family 43"/>
    <property type="match status" value="1"/>
</dbReference>
<dbReference type="Proteomes" id="UP000184188">
    <property type="component" value="Unassembled WGS sequence"/>
</dbReference>
<evidence type="ECO:0000256" key="2">
    <source>
        <dbReference type="ARBA" id="ARBA00022729"/>
    </source>
</evidence>
<keyword evidence="3 5" id="KW-0378">Hydrolase</keyword>
<evidence type="ECO:0000256" key="3">
    <source>
        <dbReference type="ARBA" id="ARBA00022801"/>
    </source>
</evidence>
<dbReference type="Pfam" id="PF04616">
    <property type="entry name" value="Glyco_hydro_43"/>
    <property type="match status" value="1"/>
</dbReference>
<dbReference type="SUPFAM" id="SSF75005">
    <property type="entry name" value="Arabinanase/levansucrase/invertase"/>
    <property type="match status" value="1"/>
</dbReference>
<keyword evidence="4 5" id="KW-0326">Glycosidase</keyword>
<keyword evidence="8" id="KW-1185">Reference proteome</keyword>
<reference evidence="8" key="1">
    <citation type="journal article" date="2017" name="Genome Biol.">
        <title>Comparative genomics reveals high biological diversity and specific adaptations in the industrially and medically important fungal genus Aspergillus.</title>
        <authorList>
            <person name="de Vries R.P."/>
            <person name="Riley R."/>
            <person name="Wiebenga A."/>
            <person name="Aguilar-Osorio G."/>
            <person name="Amillis S."/>
            <person name="Uchima C.A."/>
            <person name="Anderluh G."/>
            <person name="Asadollahi M."/>
            <person name="Askin M."/>
            <person name="Barry K."/>
            <person name="Battaglia E."/>
            <person name="Bayram O."/>
            <person name="Benocci T."/>
            <person name="Braus-Stromeyer S.A."/>
            <person name="Caldana C."/>
            <person name="Canovas D."/>
            <person name="Cerqueira G.C."/>
            <person name="Chen F."/>
            <person name="Chen W."/>
            <person name="Choi C."/>
            <person name="Clum A."/>
            <person name="Dos Santos R.A."/>
            <person name="Damasio A.R."/>
            <person name="Diallinas G."/>
            <person name="Emri T."/>
            <person name="Fekete E."/>
            <person name="Flipphi M."/>
            <person name="Freyberg S."/>
            <person name="Gallo A."/>
            <person name="Gournas C."/>
            <person name="Habgood R."/>
            <person name="Hainaut M."/>
            <person name="Harispe M.L."/>
            <person name="Henrissat B."/>
            <person name="Hilden K.S."/>
            <person name="Hope R."/>
            <person name="Hossain A."/>
            <person name="Karabika E."/>
            <person name="Karaffa L."/>
            <person name="Karanyi Z."/>
            <person name="Krasevec N."/>
            <person name="Kuo A."/>
            <person name="Kusch H."/>
            <person name="LaButti K."/>
            <person name="Lagendijk E.L."/>
            <person name="Lapidus A."/>
            <person name="Levasseur A."/>
            <person name="Lindquist E."/>
            <person name="Lipzen A."/>
            <person name="Logrieco A.F."/>
            <person name="MacCabe A."/>
            <person name="Maekelae M.R."/>
            <person name="Malavazi I."/>
            <person name="Melin P."/>
            <person name="Meyer V."/>
            <person name="Mielnichuk N."/>
            <person name="Miskei M."/>
            <person name="Molnar A.P."/>
            <person name="Mule G."/>
            <person name="Ngan C.Y."/>
            <person name="Orejas M."/>
            <person name="Orosz E."/>
            <person name="Ouedraogo J.P."/>
            <person name="Overkamp K.M."/>
            <person name="Park H.-S."/>
            <person name="Perrone G."/>
            <person name="Piumi F."/>
            <person name="Punt P.J."/>
            <person name="Ram A.F."/>
            <person name="Ramon A."/>
            <person name="Rauscher S."/>
            <person name="Record E."/>
            <person name="Riano-Pachon D.M."/>
            <person name="Robert V."/>
            <person name="Roehrig J."/>
            <person name="Ruller R."/>
            <person name="Salamov A."/>
            <person name="Salih N.S."/>
            <person name="Samson R.A."/>
            <person name="Sandor E."/>
            <person name="Sanguinetti M."/>
            <person name="Schuetze T."/>
            <person name="Sepcic K."/>
            <person name="Shelest E."/>
            <person name="Sherlock G."/>
            <person name="Sophianopoulou V."/>
            <person name="Squina F.M."/>
            <person name="Sun H."/>
            <person name="Susca A."/>
            <person name="Todd R.B."/>
            <person name="Tsang A."/>
            <person name="Unkles S.E."/>
            <person name="van de Wiele N."/>
            <person name="van Rossen-Uffink D."/>
            <person name="Oliveira J.V."/>
            <person name="Vesth T.C."/>
            <person name="Visser J."/>
            <person name="Yu J.-H."/>
            <person name="Zhou M."/>
            <person name="Andersen M.R."/>
            <person name="Archer D.B."/>
            <person name="Baker S.E."/>
            <person name="Benoit I."/>
            <person name="Brakhage A.A."/>
            <person name="Braus G.H."/>
            <person name="Fischer R."/>
            <person name="Frisvad J.C."/>
            <person name="Goldman G.H."/>
            <person name="Houbraken J."/>
            <person name="Oakley B."/>
            <person name="Pocsi I."/>
            <person name="Scazzocchio C."/>
            <person name="Seiboth B."/>
            <person name="vanKuyk P.A."/>
            <person name="Wortman J."/>
            <person name="Dyer P.S."/>
            <person name="Grigoriev I.V."/>
        </authorList>
    </citation>
    <scope>NUCLEOTIDE SEQUENCE [LARGE SCALE GENOMIC DNA]</scope>
    <source>
        <strain evidence="8">CBS 506.65</strain>
    </source>
</reference>
<comment type="similarity">
    <text evidence="1 5">Belongs to the glycosyl hydrolase 43 family.</text>
</comment>
<evidence type="ECO:0008006" key="9">
    <source>
        <dbReference type="Google" id="ProtNLM"/>
    </source>
</evidence>
<organism evidence="7 8">
    <name type="scientific">Penicilliopsis zonata CBS 506.65</name>
    <dbReference type="NCBI Taxonomy" id="1073090"/>
    <lineage>
        <taxon>Eukaryota</taxon>
        <taxon>Fungi</taxon>
        <taxon>Dikarya</taxon>
        <taxon>Ascomycota</taxon>
        <taxon>Pezizomycotina</taxon>
        <taxon>Eurotiomycetes</taxon>
        <taxon>Eurotiomycetidae</taxon>
        <taxon>Eurotiales</taxon>
        <taxon>Aspergillaceae</taxon>
        <taxon>Penicilliopsis</taxon>
    </lineage>
</organism>
<evidence type="ECO:0000256" key="5">
    <source>
        <dbReference type="RuleBase" id="RU361187"/>
    </source>
</evidence>
<feature type="signal peptide" evidence="6">
    <location>
        <begin position="1"/>
        <end position="16"/>
    </location>
</feature>
<dbReference type="PANTHER" id="PTHR22925">
    <property type="entry name" value="GLYCOSYL HYDROLASE 43 FAMILY MEMBER"/>
    <property type="match status" value="1"/>
</dbReference>
<name>A0A1L9SJC5_9EURO</name>
<dbReference type="GeneID" id="34615765"/>
<dbReference type="InterPro" id="IPR023296">
    <property type="entry name" value="Glyco_hydro_beta-prop_sf"/>
</dbReference>
<evidence type="ECO:0000313" key="7">
    <source>
        <dbReference type="EMBL" id="OJJ47329.1"/>
    </source>
</evidence>